<accession>A0A1J5QG46</accession>
<dbReference type="PANTHER" id="PTHR43132">
    <property type="entry name" value="ARSENICAL RESISTANCE OPERON REPRESSOR ARSR-RELATED"/>
    <property type="match status" value="1"/>
</dbReference>
<dbReference type="NCBIfam" id="NF033788">
    <property type="entry name" value="HTH_metalloreg"/>
    <property type="match status" value="1"/>
</dbReference>
<evidence type="ECO:0000313" key="5">
    <source>
        <dbReference type="EMBL" id="OIQ78943.1"/>
    </source>
</evidence>
<organism evidence="5">
    <name type="scientific">mine drainage metagenome</name>
    <dbReference type="NCBI Taxonomy" id="410659"/>
    <lineage>
        <taxon>unclassified sequences</taxon>
        <taxon>metagenomes</taxon>
        <taxon>ecological metagenomes</taxon>
    </lineage>
</organism>
<dbReference type="PRINTS" id="PR00778">
    <property type="entry name" value="HTHARSR"/>
</dbReference>
<dbReference type="SMART" id="SM00418">
    <property type="entry name" value="HTH_ARSR"/>
    <property type="match status" value="1"/>
</dbReference>
<reference evidence="5" key="1">
    <citation type="submission" date="2016-10" db="EMBL/GenBank/DDBJ databases">
        <title>Sequence of Gallionella enrichment culture.</title>
        <authorList>
            <person name="Poehlein A."/>
            <person name="Muehling M."/>
            <person name="Daniel R."/>
        </authorList>
    </citation>
    <scope>NUCLEOTIDE SEQUENCE</scope>
</reference>
<dbReference type="InterPro" id="IPR001845">
    <property type="entry name" value="HTH_ArsR_DNA-bd_dom"/>
</dbReference>
<dbReference type="InterPro" id="IPR036390">
    <property type="entry name" value="WH_DNA-bd_sf"/>
</dbReference>
<evidence type="ECO:0000256" key="3">
    <source>
        <dbReference type="ARBA" id="ARBA00023163"/>
    </source>
</evidence>
<name>A0A1J5QG46_9ZZZZ</name>
<keyword evidence="3" id="KW-0804">Transcription</keyword>
<dbReference type="GO" id="GO:0003700">
    <property type="term" value="F:DNA-binding transcription factor activity"/>
    <property type="evidence" value="ECO:0007669"/>
    <property type="project" value="InterPro"/>
</dbReference>
<dbReference type="AlphaFoldDB" id="A0A1J5QG46"/>
<dbReference type="Gene3D" id="1.10.10.10">
    <property type="entry name" value="Winged helix-like DNA-binding domain superfamily/Winged helix DNA-binding domain"/>
    <property type="match status" value="1"/>
</dbReference>
<evidence type="ECO:0000256" key="2">
    <source>
        <dbReference type="ARBA" id="ARBA00023125"/>
    </source>
</evidence>
<dbReference type="GO" id="GO:0003677">
    <property type="term" value="F:DNA binding"/>
    <property type="evidence" value="ECO:0007669"/>
    <property type="project" value="UniProtKB-KW"/>
</dbReference>
<proteinExistence type="predicted"/>
<dbReference type="PANTHER" id="PTHR43132:SF8">
    <property type="entry name" value="HTH-TYPE TRANSCRIPTIONAL REGULATOR KMTR"/>
    <property type="match status" value="1"/>
</dbReference>
<dbReference type="SUPFAM" id="SSF46785">
    <property type="entry name" value="Winged helix' DNA-binding domain"/>
    <property type="match status" value="1"/>
</dbReference>
<dbReference type="Pfam" id="PF01022">
    <property type="entry name" value="HTH_5"/>
    <property type="match status" value="1"/>
</dbReference>
<gene>
    <name evidence="5" type="primary">kmtR_4</name>
    <name evidence="5" type="ORF">GALL_393350</name>
</gene>
<dbReference type="InterPro" id="IPR051011">
    <property type="entry name" value="Metal_resp_trans_reg"/>
</dbReference>
<dbReference type="InterPro" id="IPR036388">
    <property type="entry name" value="WH-like_DNA-bd_sf"/>
</dbReference>
<sequence length="91" mass="9920">MVAEETIELLRAMANRRRLILLSLLLDGEHNVSALQALSGHTQACVSQHLAVMRKARLVAAQRRGHSVVYRLQPQVAGAVRELLGACLAPT</sequence>
<dbReference type="EMBL" id="MLJW01001304">
    <property type="protein sequence ID" value="OIQ78943.1"/>
    <property type="molecule type" value="Genomic_DNA"/>
</dbReference>
<evidence type="ECO:0000256" key="1">
    <source>
        <dbReference type="ARBA" id="ARBA00023015"/>
    </source>
</evidence>
<dbReference type="CDD" id="cd00090">
    <property type="entry name" value="HTH_ARSR"/>
    <property type="match status" value="1"/>
</dbReference>
<keyword evidence="2" id="KW-0238">DNA-binding</keyword>
<evidence type="ECO:0000259" key="4">
    <source>
        <dbReference type="PROSITE" id="PS50987"/>
    </source>
</evidence>
<dbReference type="PROSITE" id="PS50987">
    <property type="entry name" value="HTH_ARSR_2"/>
    <property type="match status" value="1"/>
</dbReference>
<comment type="caution">
    <text evidence="5">The sequence shown here is derived from an EMBL/GenBank/DDBJ whole genome shotgun (WGS) entry which is preliminary data.</text>
</comment>
<dbReference type="InterPro" id="IPR011991">
    <property type="entry name" value="ArsR-like_HTH"/>
</dbReference>
<feature type="domain" description="HTH arsR-type" evidence="4">
    <location>
        <begin position="1"/>
        <end position="91"/>
    </location>
</feature>
<keyword evidence="1" id="KW-0805">Transcription regulation</keyword>
<protein>
    <submittedName>
        <fullName evidence="5">HTH-type transcriptional regulator KmtR</fullName>
    </submittedName>
</protein>